<protein>
    <recommendedName>
        <fullName evidence="1">Fibrinogen C-terminal domain-containing protein</fullName>
    </recommendedName>
</protein>
<dbReference type="AlphaFoldDB" id="A0A1X7SR63"/>
<dbReference type="InterPro" id="IPR002181">
    <property type="entry name" value="Fibrinogen_a/b/g_C_dom"/>
</dbReference>
<dbReference type="SUPFAM" id="SSF56496">
    <property type="entry name" value="Fibrinogen C-terminal domain-like"/>
    <property type="match status" value="1"/>
</dbReference>
<accession>A0A1X7SR63</accession>
<dbReference type="InterPro" id="IPR036056">
    <property type="entry name" value="Fibrinogen-like_C"/>
</dbReference>
<organism evidence="2">
    <name type="scientific">Amphimedon queenslandica</name>
    <name type="common">Sponge</name>
    <dbReference type="NCBI Taxonomy" id="400682"/>
    <lineage>
        <taxon>Eukaryota</taxon>
        <taxon>Metazoa</taxon>
        <taxon>Porifera</taxon>
        <taxon>Demospongiae</taxon>
        <taxon>Heteroscleromorpha</taxon>
        <taxon>Haplosclerida</taxon>
        <taxon>Niphatidae</taxon>
        <taxon>Amphimedon</taxon>
    </lineage>
</organism>
<sequence length="131" mass="15041">VYCDMETDGGGWTVFQRRVDDSVDFYRNWADYEEGFGDLKGNYWLGLANIHRLTPTDDSSLRIELGDFEGNKRFAKYNQFQVLDANIQYALIVQGYGGDANDSFSGHSLLKFSTKDRDNDLKRDHSCAIDY</sequence>
<evidence type="ECO:0000313" key="2">
    <source>
        <dbReference type="EnsemblMetazoa" id="Aqu2.1.04524_001"/>
    </source>
</evidence>
<reference evidence="2" key="1">
    <citation type="submission" date="2017-05" db="UniProtKB">
        <authorList>
            <consortium name="EnsemblMetazoa"/>
        </authorList>
    </citation>
    <scope>IDENTIFICATION</scope>
</reference>
<dbReference type="OrthoDB" id="6145874at2759"/>
<dbReference type="Pfam" id="PF00147">
    <property type="entry name" value="Fibrinogen_C"/>
    <property type="match status" value="1"/>
</dbReference>
<feature type="domain" description="Fibrinogen C-terminal" evidence="1">
    <location>
        <begin position="1"/>
        <end position="131"/>
    </location>
</feature>
<proteinExistence type="predicted"/>
<dbReference type="STRING" id="400682.A0A1X7SR63"/>
<dbReference type="InParanoid" id="A0A1X7SR63"/>
<dbReference type="InterPro" id="IPR014716">
    <property type="entry name" value="Fibrinogen_a/b/g_C_1"/>
</dbReference>
<evidence type="ECO:0000259" key="1">
    <source>
        <dbReference type="PROSITE" id="PS51406"/>
    </source>
</evidence>
<dbReference type="GO" id="GO:0005615">
    <property type="term" value="C:extracellular space"/>
    <property type="evidence" value="ECO:0007669"/>
    <property type="project" value="TreeGrafter"/>
</dbReference>
<dbReference type="PROSITE" id="PS51406">
    <property type="entry name" value="FIBRINOGEN_C_2"/>
    <property type="match status" value="1"/>
</dbReference>
<dbReference type="CDD" id="cd00087">
    <property type="entry name" value="FReD"/>
    <property type="match status" value="1"/>
</dbReference>
<dbReference type="EnsemblMetazoa" id="Aqu2.1.04524_001">
    <property type="protein sequence ID" value="Aqu2.1.04524_001"/>
    <property type="gene ID" value="Aqu2.1.04524"/>
</dbReference>
<dbReference type="PANTHER" id="PTHR19143">
    <property type="entry name" value="FIBRINOGEN/TENASCIN/ANGIOPOEITIN"/>
    <property type="match status" value="1"/>
</dbReference>
<name>A0A1X7SR63_AMPQE</name>
<dbReference type="eggNOG" id="KOG2579">
    <property type="taxonomic scope" value="Eukaryota"/>
</dbReference>
<dbReference type="InterPro" id="IPR050373">
    <property type="entry name" value="Fibrinogen_C-term_domain"/>
</dbReference>
<dbReference type="Gene3D" id="3.90.215.10">
    <property type="entry name" value="Gamma Fibrinogen, chain A, domain 1"/>
    <property type="match status" value="1"/>
</dbReference>
<dbReference type="SMART" id="SM00186">
    <property type="entry name" value="FBG"/>
    <property type="match status" value="1"/>
</dbReference>